<proteinExistence type="inferred from homology"/>
<dbReference type="PANTHER" id="PTHR21137:SF44">
    <property type="entry name" value="ODORANT RECEPTOR 13A-RELATED"/>
    <property type="match status" value="1"/>
</dbReference>
<keyword evidence="4 9" id="KW-0552">Olfaction</keyword>
<keyword evidence="2 9" id="KW-0716">Sensory transduction</keyword>
<reference evidence="11" key="1">
    <citation type="submission" date="2020-08" db="EMBL/GenBank/DDBJ databases">
        <title>Spodoptera exigua strain:BAW_Kor-Di-RS1 Genome sequencing and assembly.</title>
        <authorList>
            <person name="Kim J."/>
            <person name="Nam H.Y."/>
            <person name="Kwon M."/>
            <person name="Choi J.H."/>
            <person name="Cho S.R."/>
            <person name="Kim G.-H."/>
        </authorList>
    </citation>
    <scope>NUCLEOTIDE SEQUENCE</scope>
    <source>
        <strain evidence="11">BAW_Kor-Di-RS1</strain>
        <tissue evidence="11">Whole-body</tissue>
    </source>
</reference>
<evidence type="ECO:0000256" key="2">
    <source>
        <dbReference type="ARBA" id="ARBA00022606"/>
    </source>
</evidence>
<keyword evidence="3 9" id="KW-0812">Transmembrane</keyword>
<evidence type="ECO:0000256" key="4">
    <source>
        <dbReference type="ARBA" id="ARBA00022725"/>
    </source>
</evidence>
<accession>A0A835G834</accession>
<keyword evidence="5 9" id="KW-1133">Transmembrane helix</keyword>
<feature type="transmembrane region" description="Helical" evidence="9">
    <location>
        <begin position="202"/>
        <end position="221"/>
    </location>
</feature>
<dbReference type="PANTHER" id="PTHR21137">
    <property type="entry name" value="ODORANT RECEPTOR"/>
    <property type="match status" value="1"/>
</dbReference>
<dbReference type="EMBL" id="JACKWZ010000295">
    <property type="protein sequence ID" value="KAF9409828.1"/>
    <property type="molecule type" value="Genomic_DNA"/>
</dbReference>
<evidence type="ECO:0000256" key="1">
    <source>
        <dbReference type="ARBA" id="ARBA00004141"/>
    </source>
</evidence>
<comment type="caution">
    <text evidence="9">Lacks conserved residue(s) required for the propagation of feature annotation.</text>
</comment>
<evidence type="ECO:0000313" key="11">
    <source>
        <dbReference type="EMBL" id="KAF9409828.1"/>
    </source>
</evidence>
<dbReference type="GO" id="GO:0005886">
    <property type="term" value="C:plasma membrane"/>
    <property type="evidence" value="ECO:0007669"/>
    <property type="project" value="UniProtKB-SubCell"/>
</dbReference>
<evidence type="ECO:0000256" key="7">
    <source>
        <dbReference type="ARBA" id="ARBA00023170"/>
    </source>
</evidence>
<dbReference type="GO" id="GO:0004984">
    <property type="term" value="F:olfactory receptor activity"/>
    <property type="evidence" value="ECO:0007669"/>
    <property type="project" value="InterPro"/>
</dbReference>
<keyword evidence="8 9" id="KW-0807">Transducer</keyword>
<feature type="transmembrane region" description="Helical" evidence="9">
    <location>
        <begin position="140"/>
        <end position="162"/>
    </location>
</feature>
<feature type="transmembrane region" description="Helical" evidence="9">
    <location>
        <begin position="73"/>
        <end position="95"/>
    </location>
</feature>
<evidence type="ECO:0000313" key="12">
    <source>
        <dbReference type="Proteomes" id="UP000648187"/>
    </source>
</evidence>
<feature type="transmembrane region" description="Helical" evidence="9">
    <location>
        <begin position="309"/>
        <end position="329"/>
    </location>
</feature>
<keyword evidence="6 9" id="KW-0472">Membrane</keyword>
<evidence type="ECO:0000256" key="10">
    <source>
        <dbReference type="SAM" id="Coils"/>
    </source>
</evidence>
<keyword evidence="12" id="KW-1185">Reference proteome</keyword>
<dbReference type="GO" id="GO:0007165">
    <property type="term" value="P:signal transduction"/>
    <property type="evidence" value="ECO:0007669"/>
    <property type="project" value="UniProtKB-KW"/>
</dbReference>
<feature type="transmembrane region" description="Helical" evidence="9">
    <location>
        <begin position="283"/>
        <end position="303"/>
    </location>
</feature>
<keyword evidence="7 9" id="KW-0675">Receptor</keyword>
<feature type="transmembrane region" description="Helical" evidence="9">
    <location>
        <begin position="40"/>
        <end position="61"/>
    </location>
</feature>
<dbReference type="Proteomes" id="UP000648187">
    <property type="component" value="Unassembled WGS sequence"/>
</dbReference>
<comment type="subcellular location">
    <subcellularLocation>
        <location evidence="9">Cell membrane</location>
        <topology evidence="9">Multi-pass membrane protein</topology>
    </subcellularLocation>
    <subcellularLocation>
        <location evidence="1">Membrane</location>
        <topology evidence="1">Multi-pass membrane protein</topology>
    </subcellularLocation>
</comment>
<evidence type="ECO:0000256" key="3">
    <source>
        <dbReference type="ARBA" id="ARBA00022692"/>
    </source>
</evidence>
<dbReference type="AlphaFoldDB" id="A0A835G834"/>
<comment type="caution">
    <text evidence="11">The sequence shown here is derived from an EMBL/GenBank/DDBJ whole genome shotgun (WGS) entry which is preliminary data.</text>
</comment>
<sequence>MPKQLLLDKSLDKLGVLFRYSGINLEKDIVSPMDTIKHRWLYALNNFCVVTAEMVGIYYIIDGIIKGKSFIEVTSVAPCLTFSLLALIKCMYHHMYEKQIKELINLLRDLERKENDREECADKQEIIDEEAGFLNKVINVLYVLNCCMIVVFDMTPIVLIAVKYYKTKQFEMLLPYLDVFTIIPYKLAYWPVAYFYQIWSEVMVLLSMAAADYLFFTYCTYIRIQFRLLQYEFERIIPERSISKGERFDEAEFRDKFRELVQWHQDLIRSTIILDFIYSKSTLFNFMSSSLVICLTGFNVTIVSDLVTIVTFLTFLSLALMQVFFLCFFADLMMSASFEVSNAVYNCKWYLSSTQVGKQLLLVQTRAQEPCKLTAYGFADVNLKAFMRVLSSAWSYFALLQTVYGR</sequence>
<name>A0A835G834_SPOEX</name>
<dbReference type="Pfam" id="PF02949">
    <property type="entry name" value="7tm_6"/>
    <property type="match status" value="1"/>
</dbReference>
<keyword evidence="10" id="KW-0175">Coiled coil</keyword>
<comment type="similarity">
    <text evidence="9">Belongs to the insect chemoreceptor superfamily. Heteromeric odorant receptor channel (TC 1.A.69) family.</text>
</comment>
<dbReference type="InterPro" id="IPR004117">
    <property type="entry name" value="7tm6_olfct_rcpt"/>
</dbReference>
<gene>
    <name evidence="11" type="ORF">HW555_010906</name>
</gene>
<protein>
    <recommendedName>
        <fullName evidence="9">Odorant receptor</fullName>
    </recommendedName>
</protein>
<evidence type="ECO:0000256" key="8">
    <source>
        <dbReference type="ARBA" id="ARBA00023224"/>
    </source>
</evidence>
<evidence type="ECO:0000256" key="9">
    <source>
        <dbReference type="RuleBase" id="RU351113"/>
    </source>
</evidence>
<feature type="coiled-coil region" evidence="10">
    <location>
        <begin position="93"/>
        <end position="130"/>
    </location>
</feature>
<dbReference type="GO" id="GO:0005549">
    <property type="term" value="F:odorant binding"/>
    <property type="evidence" value="ECO:0007669"/>
    <property type="project" value="InterPro"/>
</dbReference>
<evidence type="ECO:0000256" key="5">
    <source>
        <dbReference type="ARBA" id="ARBA00022989"/>
    </source>
</evidence>
<evidence type="ECO:0000256" key="6">
    <source>
        <dbReference type="ARBA" id="ARBA00023136"/>
    </source>
</evidence>
<organism evidence="11 12">
    <name type="scientific">Spodoptera exigua</name>
    <name type="common">Beet armyworm</name>
    <name type="synonym">Noctua fulgens</name>
    <dbReference type="NCBI Taxonomy" id="7107"/>
    <lineage>
        <taxon>Eukaryota</taxon>
        <taxon>Metazoa</taxon>
        <taxon>Ecdysozoa</taxon>
        <taxon>Arthropoda</taxon>
        <taxon>Hexapoda</taxon>
        <taxon>Insecta</taxon>
        <taxon>Pterygota</taxon>
        <taxon>Neoptera</taxon>
        <taxon>Endopterygota</taxon>
        <taxon>Lepidoptera</taxon>
        <taxon>Glossata</taxon>
        <taxon>Ditrysia</taxon>
        <taxon>Noctuoidea</taxon>
        <taxon>Noctuidae</taxon>
        <taxon>Amphipyrinae</taxon>
        <taxon>Spodoptera</taxon>
    </lineage>
</organism>